<proteinExistence type="predicted"/>
<dbReference type="EMBL" id="CAJNOQ010030199">
    <property type="protein sequence ID" value="CAF1573271.1"/>
    <property type="molecule type" value="Genomic_DNA"/>
</dbReference>
<sequence length="189" mass="21193">YTPSERDFDLSFECRALNPKVGRHSITLQKASPPRAVYPTEAKPLANATELVVHPPETSDLPLVQYIVNYEQIGVNRPNSMKTLKFPDNYRQFINILAETRAGVGQSKAPVRLKTLDRQVPQFNLLSSTLEDQMCMDDRKCLIKWSIESDGGAPISKAEILYAKSKDNSGLEIMETLSEPQSIDLLKTV</sequence>
<dbReference type="EMBL" id="CAJNOK010033247">
    <property type="protein sequence ID" value="CAF1492424.1"/>
    <property type="molecule type" value="Genomic_DNA"/>
</dbReference>
<dbReference type="OrthoDB" id="10056271at2759"/>
<gene>
    <name evidence="2" type="ORF">GPM918_LOCUS40542</name>
    <name evidence="1" type="ORF">OVA965_LOCUS36560</name>
    <name evidence="4" type="ORF">SRO942_LOCUS41498</name>
    <name evidence="3" type="ORF">TMI583_LOCUS37580</name>
</gene>
<dbReference type="Proteomes" id="UP000677228">
    <property type="component" value="Unassembled WGS sequence"/>
</dbReference>
<evidence type="ECO:0000313" key="3">
    <source>
        <dbReference type="EMBL" id="CAF4281677.1"/>
    </source>
</evidence>
<dbReference type="Proteomes" id="UP000682733">
    <property type="component" value="Unassembled WGS sequence"/>
</dbReference>
<evidence type="ECO:0000313" key="4">
    <source>
        <dbReference type="EMBL" id="CAF4437238.1"/>
    </source>
</evidence>
<evidence type="ECO:0000313" key="5">
    <source>
        <dbReference type="Proteomes" id="UP000663829"/>
    </source>
</evidence>
<dbReference type="AlphaFoldDB" id="A0A815YRC4"/>
<dbReference type="EMBL" id="CAJOBC010096055">
    <property type="protein sequence ID" value="CAF4437238.1"/>
    <property type="molecule type" value="Genomic_DNA"/>
</dbReference>
<keyword evidence="5" id="KW-1185">Reference proteome</keyword>
<dbReference type="EMBL" id="CAJOBA010055225">
    <property type="protein sequence ID" value="CAF4281677.1"/>
    <property type="molecule type" value="Genomic_DNA"/>
</dbReference>
<protein>
    <submittedName>
        <fullName evidence="2">Uncharacterized protein</fullName>
    </submittedName>
</protein>
<evidence type="ECO:0000313" key="1">
    <source>
        <dbReference type="EMBL" id="CAF1492424.1"/>
    </source>
</evidence>
<dbReference type="Proteomes" id="UP000663829">
    <property type="component" value="Unassembled WGS sequence"/>
</dbReference>
<reference evidence="2" key="1">
    <citation type="submission" date="2021-02" db="EMBL/GenBank/DDBJ databases">
        <authorList>
            <person name="Nowell W R."/>
        </authorList>
    </citation>
    <scope>NUCLEOTIDE SEQUENCE</scope>
</reference>
<feature type="non-terminal residue" evidence="2">
    <location>
        <position position="189"/>
    </location>
</feature>
<evidence type="ECO:0000313" key="2">
    <source>
        <dbReference type="EMBL" id="CAF1573271.1"/>
    </source>
</evidence>
<dbReference type="Proteomes" id="UP000681722">
    <property type="component" value="Unassembled WGS sequence"/>
</dbReference>
<comment type="caution">
    <text evidence="2">The sequence shown here is derived from an EMBL/GenBank/DDBJ whole genome shotgun (WGS) entry which is preliminary data.</text>
</comment>
<accession>A0A815YRC4</accession>
<name>A0A815YRC4_9BILA</name>
<organism evidence="2 5">
    <name type="scientific">Didymodactylos carnosus</name>
    <dbReference type="NCBI Taxonomy" id="1234261"/>
    <lineage>
        <taxon>Eukaryota</taxon>
        <taxon>Metazoa</taxon>
        <taxon>Spiralia</taxon>
        <taxon>Gnathifera</taxon>
        <taxon>Rotifera</taxon>
        <taxon>Eurotatoria</taxon>
        <taxon>Bdelloidea</taxon>
        <taxon>Philodinida</taxon>
        <taxon>Philodinidae</taxon>
        <taxon>Didymodactylos</taxon>
    </lineage>
</organism>